<dbReference type="Proteomes" id="UP000192907">
    <property type="component" value="Unassembled WGS sequence"/>
</dbReference>
<gene>
    <name evidence="2" type="ORF">SAMN06296036_11636</name>
</gene>
<name>A0A1Y6CAV3_9BACT</name>
<organism evidence="2 3">
    <name type="scientific">Pseudobacteriovorax antillogorgiicola</name>
    <dbReference type="NCBI Taxonomy" id="1513793"/>
    <lineage>
        <taxon>Bacteria</taxon>
        <taxon>Pseudomonadati</taxon>
        <taxon>Bdellovibrionota</taxon>
        <taxon>Oligoflexia</taxon>
        <taxon>Oligoflexales</taxon>
        <taxon>Pseudobacteriovoracaceae</taxon>
        <taxon>Pseudobacteriovorax</taxon>
    </lineage>
</organism>
<dbReference type="AlphaFoldDB" id="A0A1Y6CAV3"/>
<dbReference type="NCBIfam" id="TIGR02147">
    <property type="entry name" value="Fsuc_second"/>
    <property type="match status" value="1"/>
</dbReference>
<dbReference type="STRING" id="1513793.SAMN06296036_11636"/>
<reference evidence="3" key="1">
    <citation type="submission" date="2017-04" db="EMBL/GenBank/DDBJ databases">
        <authorList>
            <person name="Varghese N."/>
            <person name="Submissions S."/>
        </authorList>
    </citation>
    <scope>NUCLEOTIDE SEQUENCE [LARGE SCALE GENOMIC DNA]</scope>
    <source>
        <strain evidence="3">RKEM611</strain>
    </source>
</reference>
<dbReference type="Pfam" id="PF14394">
    <property type="entry name" value="DUF4423"/>
    <property type="match status" value="1"/>
</dbReference>
<accession>A0A1Y6CAV3</accession>
<evidence type="ECO:0000313" key="3">
    <source>
        <dbReference type="Proteomes" id="UP000192907"/>
    </source>
</evidence>
<dbReference type="InterPro" id="IPR011873">
    <property type="entry name" value="CHP02147"/>
</dbReference>
<proteinExistence type="predicted"/>
<dbReference type="RefSeq" id="WP_159455498.1">
    <property type="nucleotide sequence ID" value="NZ_FWZT01000016.1"/>
</dbReference>
<dbReference type="EMBL" id="FWZT01000016">
    <property type="protein sequence ID" value="SMF52106.1"/>
    <property type="molecule type" value="Genomic_DNA"/>
</dbReference>
<dbReference type="InterPro" id="IPR025537">
    <property type="entry name" value="DUF4423"/>
</dbReference>
<evidence type="ECO:0000259" key="1">
    <source>
        <dbReference type="Pfam" id="PF14394"/>
    </source>
</evidence>
<feature type="domain" description="DUF4423" evidence="1">
    <location>
        <begin position="105"/>
        <end position="271"/>
    </location>
</feature>
<evidence type="ECO:0000313" key="2">
    <source>
        <dbReference type="EMBL" id="SMF52106.1"/>
    </source>
</evidence>
<protein>
    <submittedName>
        <fullName evidence="2">TIGR02147 family protein</fullName>
    </submittedName>
</protein>
<keyword evidence="3" id="KW-1185">Reference proteome</keyword>
<sequence>MNKIYGYTDYRKYLEDYYDFKKSQGKGFSFRQFSRKCGFSSPNFIKLVIEGQRNLSPDSVEKVVKGLDITGSELEYFRILVKLNQENKNEIKAIYFDQLKKITPYEKRRQLDTESVEYLSHWIYPVLREMAAQADFRDDPYWISRRLTGRATVKDIRKALQFLIHHGFIIKNEDGYTTPDKIVLSSDEIRNLAVRQYHRTILRQAQEALDDLEVSDREFGALIITLPESSLGELKDKLKQFRKDIHEWAMAQNDSPAQDEQVIQYNFQMFPQSRKAAKS</sequence>